<comment type="caution">
    <text evidence="2">The sequence shown here is derived from an EMBL/GenBank/DDBJ whole genome shotgun (WGS) entry which is preliminary data.</text>
</comment>
<keyword evidence="3" id="KW-1185">Reference proteome</keyword>
<sequence>MSRRRPESSVYARRTAETSDEYFRPRVLNLDSVEYLRAVAKAVAEYETDREKQQERIKLVNRRLTEVKADSDGDSGADGGATGQPKRSGA</sequence>
<dbReference type="EMBL" id="JBHSWT010000390">
    <property type="protein sequence ID" value="MFC6771467.1"/>
    <property type="molecule type" value="Genomic_DNA"/>
</dbReference>
<name>A0ABD5T2H1_9EURY</name>
<dbReference type="Proteomes" id="UP001596274">
    <property type="component" value="Unassembled WGS sequence"/>
</dbReference>
<evidence type="ECO:0000313" key="2">
    <source>
        <dbReference type="EMBL" id="MFC6771467.1"/>
    </source>
</evidence>
<reference evidence="2 3" key="1">
    <citation type="journal article" date="2019" name="Int. J. Syst. Evol. Microbiol.">
        <title>The Global Catalogue of Microorganisms (GCM) 10K type strain sequencing project: providing services to taxonomists for standard genome sequencing and annotation.</title>
        <authorList>
            <consortium name="The Broad Institute Genomics Platform"/>
            <consortium name="The Broad Institute Genome Sequencing Center for Infectious Disease"/>
            <person name="Wu L."/>
            <person name="Ma J."/>
        </authorList>
    </citation>
    <scope>NUCLEOTIDE SEQUENCE [LARGE SCALE GENOMIC DNA]</scope>
    <source>
        <strain evidence="2 3">PJ61</strain>
    </source>
</reference>
<evidence type="ECO:0000256" key="1">
    <source>
        <dbReference type="SAM" id="MobiDB-lite"/>
    </source>
</evidence>
<dbReference type="AlphaFoldDB" id="A0ABD5T2H1"/>
<gene>
    <name evidence="2" type="ORF">ACFQDD_08065</name>
</gene>
<protein>
    <submittedName>
        <fullName evidence="2">Uncharacterized protein</fullName>
    </submittedName>
</protein>
<proteinExistence type="predicted"/>
<accession>A0ABD5T2H1</accession>
<evidence type="ECO:0000313" key="3">
    <source>
        <dbReference type="Proteomes" id="UP001596274"/>
    </source>
</evidence>
<organism evidence="2 3">
    <name type="scientific">Halorubrum pallidum</name>
    <dbReference type="NCBI Taxonomy" id="1526114"/>
    <lineage>
        <taxon>Archaea</taxon>
        <taxon>Methanobacteriati</taxon>
        <taxon>Methanobacteriota</taxon>
        <taxon>Stenosarchaea group</taxon>
        <taxon>Halobacteria</taxon>
        <taxon>Halobacteriales</taxon>
        <taxon>Haloferacaceae</taxon>
        <taxon>Halorubrum</taxon>
    </lineage>
</organism>
<feature type="region of interest" description="Disordered" evidence="1">
    <location>
        <begin position="64"/>
        <end position="90"/>
    </location>
</feature>